<dbReference type="SUPFAM" id="SSF52799">
    <property type="entry name" value="(Phosphotyrosine protein) phosphatases II"/>
    <property type="match status" value="1"/>
</dbReference>
<dbReference type="InterPro" id="IPR016130">
    <property type="entry name" value="Tyr_Pase_AS"/>
</dbReference>
<dbReference type="InterPro" id="IPR029021">
    <property type="entry name" value="Prot-tyrosine_phosphatase-like"/>
</dbReference>
<evidence type="ECO:0000313" key="2">
    <source>
        <dbReference type="Proteomes" id="UP000241808"/>
    </source>
</evidence>
<gene>
    <name evidence="1" type="ORF">C8P69_102155</name>
</gene>
<reference evidence="1 2" key="1">
    <citation type="submission" date="2018-04" db="EMBL/GenBank/DDBJ databases">
        <title>Genomic Encyclopedia of Archaeal and Bacterial Type Strains, Phase II (KMG-II): from individual species to whole genera.</title>
        <authorList>
            <person name="Goeker M."/>
        </authorList>
    </citation>
    <scope>NUCLEOTIDE SEQUENCE [LARGE SCALE GENOMIC DNA]</scope>
    <source>
        <strain evidence="1 2">DSM 25521</strain>
    </source>
</reference>
<evidence type="ECO:0000313" key="1">
    <source>
        <dbReference type="EMBL" id="PTM60773.1"/>
    </source>
</evidence>
<dbReference type="Proteomes" id="UP000241808">
    <property type="component" value="Unassembled WGS sequence"/>
</dbReference>
<comment type="caution">
    <text evidence="1">The sequence shown here is derived from an EMBL/GenBank/DDBJ whole genome shotgun (WGS) entry which is preliminary data.</text>
</comment>
<dbReference type="OrthoDB" id="9794527at2"/>
<dbReference type="EMBL" id="PZZL01000002">
    <property type="protein sequence ID" value="PTM60773.1"/>
    <property type="molecule type" value="Genomic_DNA"/>
</dbReference>
<accession>A0A2T4ZFT3</accession>
<evidence type="ECO:0008006" key="3">
    <source>
        <dbReference type="Google" id="ProtNLM"/>
    </source>
</evidence>
<dbReference type="AlphaFoldDB" id="A0A2T4ZFT3"/>
<dbReference type="RefSeq" id="WP_108174721.1">
    <property type="nucleotide sequence ID" value="NZ_PZZL01000002.1"/>
</dbReference>
<keyword evidence="2" id="KW-1185">Reference proteome</keyword>
<sequence>MHVHVCSLSRLADTVEATGARHVVTLINQGTVVERPRNIAPEDHLFLGMNDIVTPMDGYIAPAEAHVERLLGFVDGWWRTHAEASPLVVHCWAGISRSTAAAYITACAIDPQADEEMLADEIRRLSPSATPNLRLVTIADAMLGRNGRMAAAIQRIGRGADAFEGVPFALRLRR</sequence>
<dbReference type="PROSITE" id="PS00383">
    <property type="entry name" value="TYR_PHOSPHATASE_1"/>
    <property type="match status" value="1"/>
</dbReference>
<dbReference type="Gene3D" id="3.90.190.10">
    <property type="entry name" value="Protein tyrosine phosphatase superfamily"/>
    <property type="match status" value="1"/>
</dbReference>
<protein>
    <recommendedName>
        <fullName evidence="3">Tyrosine specific protein phosphatases domain-containing protein</fullName>
    </recommendedName>
</protein>
<proteinExistence type="predicted"/>
<organism evidence="1 2">
    <name type="scientific">Phreatobacter oligotrophus</name>
    <dbReference type="NCBI Taxonomy" id="1122261"/>
    <lineage>
        <taxon>Bacteria</taxon>
        <taxon>Pseudomonadati</taxon>
        <taxon>Pseudomonadota</taxon>
        <taxon>Alphaproteobacteria</taxon>
        <taxon>Hyphomicrobiales</taxon>
        <taxon>Phreatobacteraceae</taxon>
        <taxon>Phreatobacter</taxon>
    </lineage>
</organism>
<name>A0A2T4ZFT3_9HYPH</name>